<gene>
    <name evidence="6" type="ORF">HPK16_04145</name>
</gene>
<feature type="transmembrane region" description="Helical" evidence="4">
    <location>
        <begin position="211"/>
        <end position="233"/>
    </location>
</feature>
<evidence type="ECO:0000256" key="3">
    <source>
        <dbReference type="PROSITE-ProRule" id="PRU00289"/>
    </source>
</evidence>
<keyword evidence="4" id="KW-1133">Transmembrane helix</keyword>
<accession>A0A7W1T517</accession>
<dbReference type="Proteomes" id="UP000548787">
    <property type="component" value="Unassembled WGS sequence"/>
</dbReference>
<keyword evidence="4" id="KW-0812">Transmembrane</keyword>
<feature type="binding site" evidence="3">
    <location>
        <begin position="215"/>
        <end position="222"/>
    </location>
    <ligand>
        <name>ATP</name>
        <dbReference type="ChEBI" id="CHEBI:30616"/>
    </ligand>
</feature>
<dbReference type="Pfam" id="PF01580">
    <property type="entry name" value="FtsK_SpoIIIE"/>
    <property type="match status" value="1"/>
</dbReference>
<reference evidence="6 7" key="1">
    <citation type="submission" date="2020-08" db="EMBL/GenBank/DDBJ databases">
        <title>Listeria ohnekaius sp. nov. and Listeria portnoyii sp. nov. isolated from non-agricultural and natural environments.</title>
        <authorList>
            <person name="Weller D."/>
            <person name="Belias A.M."/>
            <person name="Liao J."/>
            <person name="Guo S."/>
            <person name="Orsi R.H."/>
            <person name="Wiedmann M."/>
        </authorList>
    </citation>
    <scope>NUCLEOTIDE SEQUENCE [LARGE SCALE GENOMIC DNA]</scope>
    <source>
        <strain evidence="6 7">FSL W9-0585</strain>
    </source>
</reference>
<dbReference type="AlphaFoldDB" id="A0A7W1T517"/>
<organism evidence="6 7">
    <name type="scientific">Listeria rustica</name>
    <dbReference type="NCBI Taxonomy" id="2713503"/>
    <lineage>
        <taxon>Bacteria</taxon>
        <taxon>Bacillati</taxon>
        <taxon>Bacillota</taxon>
        <taxon>Bacilli</taxon>
        <taxon>Bacillales</taxon>
        <taxon>Listeriaceae</taxon>
        <taxon>Listeria</taxon>
    </lineage>
</organism>
<dbReference type="PROSITE" id="PS50901">
    <property type="entry name" value="FTSK"/>
    <property type="match status" value="1"/>
</dbReference>
<dbReference type="RefSeq" id="WP_181675750.1">
    <property type="nucleotide sequence ID" value="NZ_JABJVM010000003.1"/>
</dbReference>
<evidence type="ECO:0000313" key="6">
    <source>
        <dbReference type="EMBL" id="MBA3925527.1"/>
    </source>
</evidence>
<comment type="caution">
    <text evidence="6">The sequence shown here is derived from an EMBL/GenBank/DDBJ whole genome shotgun (WGS) entry which is preliminary data.</text>
</comment>
<dbReference type="GO" id="GO:0005524">
    <property type="term" value="F:ATP binding"/>
    <property type="evidence" value="ECO:0007669"/>
    <property type="project" value="UniProtKB-UniRule"/>
</dbReference>
<sequence length="471" mass="54032">MKELFRYKGVRIKPSMRFLVAYFILGITMGAFVLAFFLMYHLTKTVEMNSYVVRSLVVGCILALMLNAVLTPFIRFKLLVYQRVAKMIYIGRYYLIDNVAVVSMFNNKHKMRRKVVYYPKLYVIAKRRKIQLEIQLDGSKFHDKFKNLSAELEDMFSGDLHSVYTRNSYMVYDLRLGFKNDRISIEQTAPIGYAIALMKDFMWNVAKSPNALIVGGIGGGKTFFLFTLVINLLKMGAKVSIYDVKRSALSSLSDVIPGVFTEAEHIIKDMKATSEAMIERYKSIRKRSDYQAGKDFTYYKIKPVVLVMDEFVALQQSLDKNQKLEFDKYLRQISLMGREAGYLMILTTQRPDAKFMPADVRDQLSLRVALGSMSDEGYRMAFGSVDKTFLSFEGEKGRGYCFMDGVTTRVRSFYSPHVPSDYDFRSEIAKLTDTAAAAWAHEAPSAKEAVETVDEAMPRTRIREVILEEDK</sequence>
<keyword evidence="4" id="KW-0472">Membrane</keyword>
<feature type="transmembrane region" description="Helical" evidence="4">
    <location>
        <begin position="52"/>
        <end position="74"/>
    </location>
</feature>
<dbReference type="GO" id="GO:0003677">
    <property type="term" value="F:DNA binding"/>
    <property type="evidence" value="ECO:0007669"/>
    <property type="project" value="InterPro"/>
</dbReference>
<name>A0A7W1T517_9LIST</name>
<proteinExistence type="predicted"/>
<protein>
    <recommendedName>
        <fullName evidence="5">FtsK domain-containing protein</fullName>
    </recommendedName>
</protein>
<dbReference type="InterPro" id="IPR050206">
    <property type="entry name" value="FtsK/SpoIIIE/SftA"/>
</dbReference>
<keyword evidence="1 3" id="KW-0547">Nucleotide-binding</keyword>
<keyword evidence="2 3" id="KW-0067">ATP-binding</keyword>
<evidence type="ECO:0000259" key="5">
    <source>
        <dbReference type="PROSITE" id="PS50901"/>
    </source>
</evidence>
<evidence type="ECO:0000256" key="2">
    <source>
        <dbReference type="ARBA" id="ARBA00022840"/>
    </source>
</evidence>
<evidence type="ECO:0000256" key="4">
    <source>
        <dbReference type="SAM" id="Phobius"/>
    </source>
</evidence>
<keyword evidence="7" id="KW-1185">Reference proteome</keyword>
<dbReference type="Gene3D" id="3.40.50.300">
    <property type="entry name" value="P-loop containing nucleotide triphosphate hydrolases"/>
    <property type="match status" value="1"/>
</dbReference>
<dbReference type="PANTHER" id="PTHR22683">
    <property type="entry name" value="SPORULATION PROTEIN RELATED"/>
    <property type="match status" value="1"/>
</dbReference>
<evidence type="ECO:0000256" key="1">
    <source>
        <dbReference type="ARBA" id="ARBA00022741"/>
    </source>
</evidence>
<dbReference type="InterPro" id="IPR002543">
    <property type="entry name" value="FtsK_dom"/>
</dbReference>
<dbReference type="PANTHER" id="PTHR22683:SF47">
    <property type="entry name" value="FTSK DOMAIN-CONTAINING PROTEIN YDCQ"/>
    <property type="match status" value="1"/>
</dbReference>
<dbReference type="InterPro" id="IPR027417">
    <property type="entry name" value="P-loop_NTPase"/>
</dbReference>
<dbReference type="SUPFAM" id="SSF52540">
    <property type="entry name" value="P-loop containing nucleoside triphosphate hydrolases"/>
    <property type="match status" value="1"/>
</dbReference>
<evidence type="ECO:0000313" key="7">
    <source>
        <dbReference type="Proteomes" id="UP000548787"/>
    </source>
</evidence>
<dbReference type="EMBL" id="JABJVM010000003">
    <property type="protein sequence ID" value="MBA3925527.1"/>
    <property type="molecule type" value="Genomic_DNA"/>
</dbReference>
<feature type="transmembrane region" description="Helical" evidence="4">
    <location>
        <begin position="20"/>
        <end position="40"/>
    </location>
</feature>
<feature type="domain" description="FtsK" evidence="5">
    <location>
        <begin position="198"/>
        <end position="379"/>
    </location>
</feature>